<protein>
    <submittedName>
        <fullName evidence="3">DEBR0S1_33716g1_1</fullName>
    </submittedName>
</protein>
<dbReference type="GO" id="GO:0005741">
    <property type="term" value="C:mitochondrial outer membrane"/>
    <property type="evidence" value="ECO:0007669"/>
    <property type="project" value="TreeGrafter"/>
</dbReference>
<dbReference type="InterPro" id="IPR037652">
    <property type="entry name" value="Mim2"/>
</dbReference>
<sequence>MSTNDSVISQVNNLESRANTAGHKKSTADETGSEVQGHAKEDEEISESEEEEDDDDDDDDDSSYTYESEIVDYNLDKEWQDIVTQCNSLVFLVLIPVVGRMIGRRFAHYIWHRVADRIF</sequence>
<feature type="compositionally biased region" description="Polar residues" evidence="1">
    <location>
        <begin position="1"/>
        <end position="19"/>
    </location>
</feature>
<organism evidence="3 4">
    <name type="scientific">Dekkera bruxellensis</name>
    <name type="common">Brettanomyces custersii</name>
    <dbReference type="NCBI Taxonomy" id="5007"/>
    <lineage>
        <taxon>Eukaryota</taxon>
        <taxon>Fungi</taxon>
        <taxon>Dikarya</taxon>
        <taxon>Ascomycota</taxon>
        <taxon>Saccharomycotina</taxon>
        <taxon>Pichiomycetes</taxon>
        <taxon>Pichiales</taxon>
        <taxon>Pichiaceae</taxon>
        <taxon>Brettanomyces</taxon>
    </lineage>
</organism>
<evidence type="ECO:0000313" key="4">
    <source>
        <dbReference type="Proteomes" id="UP000478008"/>
    </source>
</evidence>
<reference evidence="2 5" key="2">
    <citation type="journal article" date="2020" name="Appl. Microbiol. Biotechnol.">
        <title>Targeted gene deletion in Brettanomyces bruxellensis with an expression-free CRISPR-Cas9 system.</title>
        <authorList>
            <person name="Varela C."/>
            <person name="Bartel C."/>
            <person name="Onetto C."/>
            <person name="Borneman A."/>
        </authorList>
    </citation>
    <scope>NUCLEOTIDE SEQUENCE [LARGE SCALE GENOMIC DNA]</scope>
    <source>
        <strain evidence="2 5">AWRI1613</strain>
    </source>
</reference>
<evidence type="ECO:0000313" key="2">
    <source>
        <dbReference type="EMBL" id="KAF6007171.1"/>
    </source>
</evidence>
<evidence type="ECO:0000313" key="5">
    <source>
        <dbReference type="Proteomes" id="UP000568158"/>
    </source>
</evidence>
<dbReference type="PANTHER" id="PTHR28230">
    <property type="entry name" value="CHROMOSOME 1, WHOLE GENOME SHOTGUN SEQUENCE"/>
    <property type="match status" value="1"/>
</dbReference>
<keyword evidence="4" id="KW-1185">Reference proteome</keyword>
<dbReference type="GO" id="GO:0045040">
    <property type="term" value="P:protein insertion into mitochondrial outer membrane"/>
    <property type="evidence" value="ECO:0007669"/>
    <property type="project" value="InterPro"/>
</dbReference>
<reference evidence="3 4" key="1">
    <citation type="submission" date="2019-07" db="EMBL/GenBank/DDBJ databases">
        <authorList>
            <person name="Friedrich A."/>
            <person name="Schacherer J."/>
        </authorList>
    </citation>
    <scope>NUCLEOTIDE SEQUENCE [LARGE SCALE GENOMIC DNA]</scope>
</reference>
<dbReference type="AlphaFoldDB" id="A0A7D9GYF7"/>
<name>A0A7D9GYF7_DEKBR</name>
<evidence type="ECO:0000313" key="3">
    <source>
        <dbReference type="EMBL" id="VUG17123.1"/>
    </source>
</evidence>
<accession>A0A7D9GYF7</accession>
<dbReference type="EMBL" id="CABFWN010000001">
    <property type="protein sequence ID" value="VUG17123.1"/>
    <property type="molecule type" value="Genomic_DNA"/>
</dbReference>
<dbReference type="Proteomes" id="UP000478008">
    <property type="component" value="Unassembled WGS sequence"/>
</dbReference>
<evidence type="ECO:0000256" key="1">
    <source>
        <dbReference type="SAM" id="MobiDB-lite"/>
    </source>
</evidence>
<dbReference type="Pfam" id="PF19117">
    <property type="entry name" value="Mim2"/>
    <property type="match status" value="1"/>
</dbReference>
<feature type="region of interest" description="Disordered" evidence="1">
    <location>
        <begin position="1"/>
        <end position="67"/>
    </location>
</feature>
<dbReference type="EMBL" id="JABCYN010000043">
    <property type="protein sequence ID" value="KAF6007171.1"/>
    <property type="molecule type" value="Genomic_DNA"/>
</dbReference>
<dbReference type="GO" id="GO:0070096">
    <property type="term" value="P:mitochondrial outer membrane translocase complex assembly"/>
    <property type="evidence" value="ECO:0007669"/>
    <property type="project" value="InterPro"/>
</dbReference>
<dbReference type="Proteomes" id="UP000568158">
    <property type="component" value="Unassembled WGS sequence"/>
</dbReference>
<gene>
    <name evidence="3" type="ORF">DEBR0S1_33716G</name>
    <name evidence="2" type="ORF">HII12_004691</name>
</gene>
<dbReference type="PANTHER" id="PTHR28230:SF1">
    <property type="entry name" value="MITOCHONDRIAL IMPORT PROTEIN 2"/>
    <property type="match status" value="1"/>
</dbReference>
<proteinExistence type="predicted"/>
<feature type="compositionally biased region" description="Acidic residues" evidence="1">
    <location>
        <begin position="42"/>
        <end position="62"/>
    </location>
</feature>